<evidence type="ECO:0000313" key="2">
    <source>
        <dbReference type="EMBL" id="MBU9723387.1"/>
    </source>
</evidence>
<evidence type="ECO:0000256" key="1">
    <source>
        <dbReference type="SAM" id="MobiDB-lite"/>
    </source>
</evidence>
<accession>A0ABS6K1S1</accession>
<proteinExistence type="predicted"/>
<keyword evidence="3" id="KW-1185">Reference proteome</keyword>
<sequence length="165" mass="18675">MYRIISFFVIFSFVATTLYFYQESRHHHSHPNPNPHDHPHTQDVMAHGLGSIDIPEEQAEDAPTIEGVIHERRDGVWQVTLKTSNFTFTPEKAGLTGVEQRLDEGHAHLYINGEKIGSIFEQKITLPSLAPGTYEIKISLNGHNHEVFTLEGKEIAFKTEVTVTD</sequence>
<protein>
    <submittedName>
        <fullName evidence="2">Uncharacterized protein</fullName>
    </submittedName>
</protein>
<dbReference type="RefSeq" id="WP_088077049.1">
    <property type="nucleotide sequence ID" value="NZ_JAHQCR010000076.1"/>
</dbReference>
<dbReference type="EMBL" id="JAHQCR010000076">
    <property type="protein sequence ID" value="MBU9723387.1"/>
    <property type="molecule type" value="Genomic_DNA"/>
</dbReference>
<organism evidence="2 3">
    <name type="scientific">Evansella alkalicola</name>
    <dbReference type="NCBI Taxonomy" id="745819"/>
    <lineage>
        <taxon>Bacteria</taxon>
        <taxon>Bacillati</taxon>
        <taxon>Bacillota</taxon>
        <taxon>Bacilli</taxon>
        <taxon>Bacillales</taxon>
        <taxon>Bacillaceae</taxon>
        <taxon>Evansella</taxon>
    </lineage>
</organism>
<comment type="caution">
    <text evidence="2">The sequence shown here is derived from an EMBL/GenBank/DDBJ whole genome shotgun (WGS) entry which is preliminary data.</text>
</comment>
<evidence type="ECO:0000313" key="3">
    <source>
        <dbReference type="Proteomes" id="UP000790580"/>
    </source>
</evidence>
<name>A0ABS6K1S1_9BACI</name>
<feature type="region of interest" description="Disordered" evidence="1">
    <location>
        <begin position="25"/>
        <end position="44"/>
    </location>
</feature>
<gene>
    <name evidence="2" type="ORF">KS407_18370</name>
</gene>
<reference evidence="2 3" key="1">
    <citation type="submission" date="2021-06" db="EMBL/GenBank/DDBJ databases">
        <title>Bacillus sp. RD4P76, an endophyte from a halophyte.</title>
        <authorList>
            <person name="Sun J.-Q."/>
        </authorList>
    </citation>
    <scope>NUCLEOTIDE SEQUENCE [LARGE SCALE GENOMIC DNA]</scope>
    <source>
        <strain evidence="2 3">JCM 17098</strain>
    </source>
</reference>
<dbReference type="Proteomes" id="UP000790580">
    <property type="component" value="Unassembled WGS sequence"/>
</dbReference>